<evidence type="ECO:0000256" key="6">
    <source>
        <dbReference type="ARBA" id="ARBA00022824"/>
    </source>
</evidence>
<evidence type="ECO:0000256" key="5">
    <source>
        <dbReference type="ARBA" id="ARBA00022734"/>
    </source>
</evidence>
<evidence type="ECO:0000256" key="7">
    <source>
        <dbReference type="ARBA" id="ARBA00023157"/>
    </source>
</evidence>
<dbReference type="GO" id="GO:0005788">
    <property type="term" value="C:endoplasmic reticulum lumen"/>
    <property type="evidence" value="ECO:0007669"/>
    <property type="project" value="TreeGrafter"/>
</dbReference>
<accession>A0AAQ3JQ46</accession>
<dbReference type="InterPro" id="IPR009011">
    <property type="entry name" value="Man6P_isomerase_rcpt-bd_dom_sf"/>
</dbReference>
<keyword evidence="12" id="KW-1185">Reference proteome</keyword>
<evidence type="ECO:0000313" key="11">
    <source>
        <dbReference type="EMBL" id="WOK92630.1"/>
    </source>
</evidence>
<keyword evidence="5" id="KW-0430">Lectin</keyword>
<comment type="subcellular location">
    <subcellularLocation>
        <location evidence="1">Endoplasmic reticulum</location>
    </subcellularLocation>
</comment>
<dbReference type="Pfam" id="PF07915">
    <property type="entry name" value="PRKCSH"/>
    <property type="match status" value="1"/>
</dbReference>
<keyword evidence="9" id="KW-1133">Transmembrane helix</keyword>
<evidence type="ECO:0000256" key="1">
    <source>
        <dbReference type="ARBA" id="ARBA00004240"/>
    </source>
</evidence>
<reference evidence="11 12" key="1">
    <citation type="submission" date="2023-10" db="EMBL/GenBank/DDBJ databases">
        <title>Chromosome-scale genome assembly provides insights into flower coloration mechanisms of Canna indica.</title>
        <authorList>
            <person name="Li C."/>
        </authorList>
    </citation>
    <scope>NUCLEOTIDE SEQUENCE [LARGE SCALE GENOMIC DNA]</scope>
    <source>
        <tissue evidence="11">Flower</tissue>
    </source>
</reference>
<evidence type="ECO:0000256" key="4">
    <source>
        <dbReference type="ARBA" id="ARBA00022729"/>
    </source>
</evidence>
<feature type="transmembrane region" description="Helical" evidence="9">
    <location>
        <begin position="45"/>
        <end position="66"/>
    </location>
</feature>
<organism evidence="11 12">
    <name type="scientific">Canna indica</name>
    <name type="common">Indian-shot</name>
    <dbReference type="NCBI Taxonomy" id="4628"/>
    <lineage>
        <taxon>Eukaryota</taxon>
        <taxon>Viridiplantae</taxon>
        <taxon>Streptophyta</taxon>
        <taxon>Embryophyta</taxon>
        <taxon>Tracheophyta</taxon>
        <taxon>Spermatophyta</taxon>
        <taxon>Magnoliopsida</taxon>
        <taxon>Liliopsida</taxon>
        <taxon>Zingiberales</taxon>
        <taxon>Cannaceae</taxon>
        <taxon>Canna</taxon>
    </lineage>
</organism>
<protein>
    <recommendedName>
        <fullName evidence="3">Protein OS-9 homolog</fullName>
    </recommendedName>
</protein>
<evidence type="ECO:0000256" key="3">
    <source>
        <dbReference type="ARBA" id="ARBA00018727"/>
    </source>
</evidence>
<comment type="similarity">
    <text evidence="2">Belongs to the OS-9 family.</text>
</comment>
<dbReference type="EMBL" id="CP136890">
    <property type="protein sequence ID" value="WOK92630.1"/>
    <property type="molecule type" value="Genomic_DNA"/>
</dbReference>
<dbReference type="AlphaFoldDB" id="A0AAQ3JQ46"/>
<name>A0AAQ3JQ46_9LILI</name>
<proteinExistence type="inferred from homology"/>
<keyword evidence="9" id="KW-0812">Transmembrane</keyword>
<dbReference type="GO" id="GO:0030246">
    <property type="term" value="F:carbohydrate binding"/>
    <property type="evidence" value="ECO:0007669"/>
    <property type="project" value="UniProtKB-KW"/>
</dbReference>
<dbReference type="GO" id="GO:0030970">
    <property type="term" value="P:retrograde protein transport, ER to cytosol"/>
    <property type="evidence" value="ECO:0007669"/>
    <property type="project" value="TreeGrafter"/>
</dbReference>
<keyword evidence="4" id="KW-0732">Signal</keyword>
<dbReference type="Proteomes" id="UP001327560">
    <property type="component" value="Chromosome 1"/>
</dbReference>
<dbReference type="Gene3D" id="2.70.130.10">
    <property type="entry name" value="Mannose-6-phosphate receptor binding domain"/>
    <property type="match status" value="1"/>
</dbReference>
<dbReference type="InterPro" id="IPR045149">
    <property type="entry name" value="OS-9-like"/>
</dbReference>
<dbReference type="GO" id="GO:0030968">
    <property type="term" value="P:endoplasmic reticulum unfolded protein response"/>
    <property type="evidence" value="ECO:0007669"/>
    <property type="project" value="InterPro"/>
</dbReference>
<dbReference type="PANTHER" id="PTHR15414:SF0">
    <property type="entry name" value="ENDOPLASMIC RETICULUM LECTIN 1"/>
    <property type="match status" value="1"/>
</dbReference>
<feature type="domain" description="MRH" evidence="10">
    <location>
        <begin position="171"/>
        <end position="298"/>
    </location>
</feature>
<sequence>MSFSKPGSGQCRLVNPEVFKRPAYHCHIGRTPARSKRQPQRPEPLAFSSMGIAGFLCVLFLLHMFGDFVHSSVLGSFIMNSGGTFGRSSDEPMFKVEFHPEHSPFHPEDGQEKIAMLNKEGQNYICFLPVVEQTKAFKSFTQDNSSRITMETDQQLKFKTPDDELIKVLKDQCFYKREGWWVYEFCFQKHVKQLHLEDDSNTVVQEFVLGLFDPNATAAVNHNQSGISTLKDPHFKDASQRYHPQLYTNGTICDLTNQRRETEIRFVCADPPVLISSIKEVATCKYIVTVQSPLLCKHPRFQLEKPIWQTIHCNEGETIQANNEGSSVEDGTQIAVVLDDSA</sequence>
<evidence type="ECO:0000256" key="9">
    <source>
        <dbReference type="SAM" id="Phobius"/>
    </source>
</evidence>
<keyword evidence="6" id="KW-0256">Endoplasmic reticulum</keyword>
<evidence type="ECO:0000313" key="12">
    <source>
        <dbReference type="Proteomes" id="UP001327560"/>
    </source>
</evidence>
<dbReference type="PROSITE" id="PS51914">
    <property type="entry name" value="MRH"/>
    <property type="match status" value="1"/>
</dbReference>
<keyword evidence="7" id="KW-1015">Disulfide bond</keyword>
<dbReference type="InterPro" id="IPR044865">
    <property type="entry name" value="MRH_dom"/>
</dbReference>
<gene>
    <name evidence="11" type="ORF">Cni_G01321</name>
</gene>
<dbReference type="FunFam" id="2.70.130.10:FF:000021">
    <property type="entry name" value="Protein OS-9 homolog"/>
    <property type="match status" value="1"/>
</dbReference>
<evidence type="ECO:0000259" key="10">
    <source>
        <dbReference type="PROSITE" id="PS51914"/>
    </source>
</evidence>
<dbReference type="InterPro" id="IPR012913">
    <property type="entry name" value="OS9-like_dom"/>
</dbReference>
<evidence type="ECO:0000256" key="8">
    <source>
        <dbReference type="ARBA" id="ARBA00023180"/>
    </source>
</evidence>
<evidence type="ECO:0000256" key="2">
    <source>
        <dbReference type="ARBA" id="ARBA00009918"/>
    </source>
</evidence>
<keyword evidence="8" id="KW-0325">Glycoprotein</keyword>
<dbReference type="PANTHER" id="PTHR15414">
    <property type="entry name" value="OS-9-RELATED"/>
    <property type="match status" value="1"/>
</dbReference>
<keyword evidence="9" id="KW-0472">Membrane</keyword>
<dbReference type="SUPFAM" id="SSF50911">
    <property type="entry name" value="Mannose 6-phosphate receptor domain"/>
    <property type="match status" value="1"/>
</dbReference>